<dbReference type="HOGENOM" id="CLU_2302047_0_0_0"/>
<sequence length="100" mass="11168">MRKNLLPLSACLLFIATAAFAGMNLNLSKEIPVCTEEVITMYEGSSQPNIKAIVKELRVVEADLIKENEKSDKDWDSIKVLTQRAGELKGKLEYIVLSKN</sequence>
<keyword evidence="2" id="KW-0614">Plasmid</keyword>
<dbReference type="AlphaFoldDB" id="E3HDU8"/>
<dbReference type="KEGG" id="ipo:Ilyop_2525"/>
<evidence type="ECO:0000256" key="1">
    <source>
        <dbReference type="SAM" id="SignalP"/>
    </source>
</evidence>
<organism evidence="2 3">
    <name type="scientific">Ilyobacter polytropus (strain ATCC 51220 / DSM 2926 / LMG 16218 / CuHBu1)</name>
    <dbReference type="NCBI Taxonomy" id="572544"/>
    <lineage>
        <taxon>Bacteria</taxon>
        <taxon>Fusobacteriati</taxon>
        <taxon>Fusobacteriota</taxon>
        <taxon>Fusobacteriia</taxon>
        <taxon>Fusobacteriales</taxon>
        <taxon>Fusobacteriaceae</taxon>
        <taxon>Ilyobacter</taxon>
    </lineage>
</organism>
<dbReference type="Proteomes" id="UP000006875">
    <property type="component" value="Plasmid pILYOP01"/>
</dbReference>
<feature type="chain" id="PRO_5003171257" evidence="1">
    <location>
        <begin position="22"/>
        <end position="100"/>
    </location>
</feature>
<feature type="signal peptide" evidence="1">
    <location>
        <begin position="1"/>
        <end position="21"/>
    </location>
</feature>
<keyword evidence="3" id="KW-1185">Reference proteome</keyword>
<keyword evidence="1" id="KW-0732">Signal</keyword>
<proteinExistence type="predicted"/>
<dbReference type="EMBL" id="CP002282">
    <property type="protein sequence ID" value="ADO84284.1"/>
    <property type="molecule type" value="Genomic_DNA"/>
</dbReference>
<accession>E3HDU8</accession>
<name>E3HDU8_ILYPC</name>
<gene>
    <name evidence="2" type="ordered locus">Ilyop_2525</name>
</gene>
<protein>
    <submittedName>
        <fullName evidence="2">Uncharacterized protein</fullName>
    </submittedName>
</protein>
<dbReference type="RefSeq" id="WP_013388943.1">
    <property type="nucleotide sequence ID" value="NC_014633.1"/>
</dbReference>
<evidence type="ECO:0000313" key="3">
    <source>
        <dbReference type="Proteomes" id="UP000006875"/>
    </source>
</evidence>
<evidence type="ECO:0000313" key="2">
    <source>
        <dbReference type="EMBL" id="ADO84284.1"/>
    </source>
</evidence>
<geneLocation type="plasmid" evidence="2 3">
    <name>pILYOP01</name>
</geneLocation>
<reference evidence="2 3" key="1">
    <citation type="journal article" date="2010" name="Stand. Genomic Sci.">
        <title>Complete genome sequence of Ilyobacter polytropus type strain (CuHbu1).</title>
        <authorList>
            <person name="Sikorski J."/>
            <person name="Chertkov O."/>
            <person name="Lapidus A."/>
            <person name="Nolan M."/>
            <person name="Lucas S."/>
            <person name="Del Rio T.G."/>
            <person name="Tice H."/>
            <person name="Cheng J.F."/>
            <person name="Tapia R."/>
            <person name="Han C."/>
            <person name="Goodwin L."/>
            <person name="Pitluck S."/>
            <person name="Liolios K."/>
            <person name="Ivanova N."/>
            <person name="Mavromatis K."/>
            <person name="Mikhailova N."/>
            <person name="Pati A."/>
            <person name="Chen A."/>
            <person name="Palaniappan K."/>
            <person name="Land M."/>
            <person name="Hauser L."/>
            <person name="Chang Y.J."/>
            <person name="Jeffries C.D."/>
            <person name="Brambilla E."/>
            <person name="Yasawong M."/>
            <person name="Rohde M."/>
            <person name="Pukall R."/>
            <person name="Spring S."/>
            <person name="Goker M."/>
            <person name="Woyke T."/>
            <person name="Bristow J."/>
            <person name="Eisen J.A."/>
            <person name="Markowitz V."/>
            <person name="Hugenholtz P."/>
            <person name="Kyrpides N.C."/>
            <person name="Klenk H.P."/>
        </authorList>
    </citation>
    <scope>NUCLEOTIDE SEQUENCE [LARGE SCALE GENOMIC DNA]</scope>
    <source>
        <strain evidence="3">ATCC 51220 / DSM 2926 / LMG 16218 / CuHBu1</strain>
        <plasmid evidence="3">pILYOP01</plasmid>
    </source>
</reference>